<protein>
    <submittedName>
        <fullName evidence="1">Rad50 zinc hook motif</fullName>
    </submittedName>
</protein>
<organism evidence="1">
    <name type="scientific">Siphoviridae sp. ctbQZ1</name>
    <dbReference type="NCBI Taxonomy" id="2827581"/>
    <lineage>
        <taxon>Viruses</taxon>
        <taxon>Duplodnaviria</taxon>
        <taxon>Heunggongvirae</taxon>
        <taxon>Uroviricota</taxon>
        <taxon>Caudoviricetes</taxon>
    </lineage>
</organism>
<evidence type="ECO:0000313" key="1">
    <source>
        <dbReference type="EMBL" id="DAD71360.1"/>
    </source>
</evidence>
<name>A0A8S5LNB8_9CAUD</name>
<accession>A0A8S5LNB8</accession>
<sequence length="56" mass="6194">MCDFCRNKKKIIDGKGNLVLFGAENNMIFDNSDGKEVAGAVKINFCPICGRKLVEE</sequence>
<reference evidence="1" key="1">
    <citation type="journal article" date="2021" name="Proc. Natl. Acad. Sci. U.S.A.">
        <title>A Catalog of Tens of Thousands of Viruses from Human Metagenomes Reveals Hidden Associations with Chronic Diseases.</title>
        <authorList>
            <person name="Tisza M.J."/>
            <person name="Buck C.B."/>
        </authorList>
    </citation>
    <scope>NUCLEOTIDE SEQUENCE</scope>
    <source>
        <strain evidence="1">CtbQZ1</strain>
    </source>
</reference>
<proteinExistence type="predicted"/>
<dbReference type="EMBL" id="BK015881">
    <property type="protein sequence ID" value="DAD71360.1"/>
    <property type="molecule type" value="Genomic_DNA"/>
</dbReference>